<organism evidence="7 8">
    <name type="scientific">Acetatifactor muris</name>
    <dbReference type="NCBI Taxonomy" id="879566"/>
    <lineage>
        <taxon>Bacteria</taxon>
        <taxon>Bacillati</taxon>
        <taxon>Bacillota</taxon>
        <taxon>Clostridia</taxon>
        <taxon>Lachnospirales</taxon>
        <taxon>Lachnospiraceae</taxon>
        <taxon>Acetatifactor</taxon>
    </lineage>
</organism>
<dbReference type="RefSeq" id="WP_242982629.1">
    <property type="nucleotide sequence ID" value="NZ_JANJZD010000042.1"/>
</dbReference>
<sequence length="407" mass="46208">MVRFEIKKIISKPVSKIVFIILLAALCIVSYLAVSNVRYVDENGDTIKGISAARSLREAKRQWSGYITEEKLLRVFEQNAQINNSEEYLSNDVKENEKAYSKKQGFSDIRDMINRAFCGFRQYDYYRIDSLSEEEISTFYDRRISSLTEWLNSEEAVSHYSDQEKSFLMNQYRDLETPVYYEYFDGWEAVLQNAPMIIMLVVLITGFLVSGIFSDEIQLKADSVFFSAKLGRTKAVAAKICSGFIIITAIYWITILLYSGSVLTALGFDGANCAIQIGSSNWKSFYNITYLQDYLLTVFGGYVGSLFILMLSMLVSAKTRSAIFAVTIPFILLFIPGFLSGISALSKILGLLPDQLLQMCVAVRLFNTYQIGNKVIGAVPIILTVYLLLSCILFPVLYQVYRKYELK</sequence>
<keyword evidence="2 5" id="KW-0812">Transmembrane</keyword>
<evidence type="ECO:0000256" key="2">
    <source>
        <dbReference type="ARBA" id="ARBA00022692"/>
    </source>
</evidence>
<protein>
    <submittedName>
        <fullName evidence="7">ABC-2 family transporter protein</fullName>
    </submittedName>
</protein>
<dbReference type="InterPro" id="IPR013525">
    <property type="entry name" value="ABC2_TM"/>
</dbReference>
<dbReference type="GO" id="GO:0016020">
    <property type="term" value="C:membrane"/>
    <property type="evidence" value="ECO:0007669"/>
    <property type="project" value="UniProtKB-SubCell"/>
</dbReference>
<evidence type="ECO:0000256" key="5">
    <source>
        <dbReference type="SAM" id="Phobius"/>
    </source>
</evidence>
<feature type="transmembrane region" description="Helical" evidence="5">
    <location>
        <begin position="194"/>
        <end position="214"/>
    </location>
</feature>
<evidence type="ECO:0000256" key="1">
    <source>
        <dbReference type="ARBA" id="ARBA00004141"/>
    </source>
</evidence>
<evidence type="ECO:0000256" key="3">
    <source>
        <dbReference type="ARBA" id="ARBA00022989"/>
    </source>
</evidence>
<feature type="domain" description="ABC-2 type transporter transmembrane" evidence="6">
    <location>
        <begin position="18"/>
        <end position="390"/>
    </location>
</feature>
<keyword evidence="4 5" id="KW-0472">Membrane</keyword>
<evidence type="ECO:0000313" key="7">
    <source>
        <dbReference type="EMBL" id="SOY32539.1"/>
    </source>
</evidence>
<proteinExistence type="predicted"/>
<feature type="transmembrane region" description="Helical" evidence="5">
    <location>
        <begin position="294"/>
        <end position="315"/>
    </location>
</feature>
<keyword evidence="8" id="KW-1185">Reference proteome</keyword>
<evidence type="ECO:0000256" key="4">
    <source>
        <dbReference type="ARBA" id="ARBA00023136"/>
    </source>
</evidence>
<dbReference type="Proteomes" id="UP000236311">
    <property type="component" value="Unassembled WGS sequence"/>
</dbReference>
<dbReference type="EMBL" id="OFSM01000054">
    <property type="protein sequence ID" value="SOY32539.1"/>
    <property type="molecule type" value="Genomic_DNA"/>
</dbReference>
<name>A0A2K4ZPZ9_9FIRM</name>
<reference evidence="7 8" key="1">
    <citation type="submission" date="2018-01" db="EMBL/GenBank/DDBJ databases">
        <authorList>
            <person name="Gaut B.S."/>
            <person name="Morton B.R."/>
            <person name="Clegg M.T."/>
            <person name="Duvall M.R."/>
        </authorList>
    </citation>
    <scope>NUCLEOTIDE SEQUENCE [LARGE SCALE GENOMIC DNA]</scope>
    <source>
        <strain evidence="7">GP69</strain>
    </source>
</reference>
<dbReference type="AlphaFoldDB" id="A0A2K4ZPZ9"/>
<evidence type="ECO:0000313" key="8">
    <source>
        <dbReference type="Proteomes" id="UP000236311"/>
    </source>
</evidence>
<feature type="transmembrane region" description="Helical" evidence="5">
    <location>
        <begin position="375"/>
        <end position="398"/>
    </location>
</feature>
<evidence type="ECO:0000259" key="6">
    <source>
        <dbReference type="Pfam" id="PF12698"/>
    </source>
</evidence>
<comment type="subcellular location">
    <subcellularLocation>
        <location evidence="1">Membrane</location>
        <topology evidence="1">Multi-pass membrane protein</topology>
    </subcellularLocation>
</comment>
<dbReference type="GO" id="GO:0140359">
    <property type="term" value="F:ABC-type transporter activity"/>
    <property type="evidence" value="ECO:0007669"/>
    <property type="project" value="InterPro"/>
</dbReference>
<feature type="transmembrane region" description="Helical" evidence="5">
    <location>
        <begin position="235"/>
        <end position="258"/>
    </location>
</feature>
<accession>A0A2K4ZPZ9</accession>
<dbReference type="Pfam" id="PF12698">
    <property type="entry name" value="ABC2_membrane_3"/>
    <property type="match status" value="1"/>
</dbReference>
<keyword evidence="3 5" id="KW-1133">Transmembrane helix</keyword>
<feature type="transmembrane region" description="Helical" evidence="5">
    <location>
        <begin position="17"/>
        <end position="34"/>
    </location>
</feature>
<feature type="transmembrane region" description="Helical" evidence="5">
    <location>
        <begin position="322"/>
        <end position="345"/>
    </location>
</feature>
<gene>
    <name evidence="7" type="ORF">AMURIS_05304</name>
</gene>